<accession>A0A5J5ALS6</accession>
<organism evidence="1 2">
    <name type="scientific">Nyssa sinensis</name>
    <dbReference type="NCBI Taxonomy" id="561372"/>
    <lineage>
        <taxon>Eukaryota</taxon>
        <taxon>Viridiplantae</taxon>
        <taxon>Streptophyta</taxon>
        <taxon>Embryophyta</taxon>
        <taxon>Tracheophyta</taxon>
        <taxon>Spermatophyta</taxon>
        <taxon>Magnoliopsida</taxon>
        <taxon>eudicotyledons</taxon>
        <taxon>Gunneridae</taxon>
        <taxon>Pentapetalae</taxon>
        <taxon>asterids</taxon>
        <taxon>Cornales</taxon>
        <taxon>Nyssaceae</taxon>
        <taxon>Nyssa</taxon>
    </lineage>
</organism>
<protein>
    <submittedName>
        <fullName evidence="1">Uncharacterized protein</fullName>
    </submittedName>
</protein>
<dbReference type="AlphaFoldDB" id="A0A5J5ALS6"/>
<evidence type="ECO:0000313" key="1">
    <source>
        <dbReference type="EMBL" id="KAA8531139.1"/>
    </source>
</evidence>
<dbReference type="EMBL" id="CM018043">
    <property type="protein sequence ID" value="KAA8531139.1"/>
    <property type="molecule type" value="Genomic_DNA"/>
</dbReference>
<reference evidence="1 2" key="1">
    <citation type="submission" date="2019-09" db="EMBL/GenBank/DDBJ databases">
        <title>A chromosome-level genome assembly of the Chinese tupelo Nyssa sinensis.</title>
        <authorList>
            <person name="Yang X."/>
            <person name="Kang M."/>
            <person name="Yang Y."/>
            <person name="Xiong H."/>
            <person name="Wang M."/>
            <person name="Zhang Z."/>
            <person name="Wang Z."/>
            <person name="Wu H."/>
            <person name="Ma T."/>
            <person name="Liu J."/>
            <person name="Xi Z."/>
        </authorList>
    </citation>
    <scope>NUCLEOTIDE SEQUENCE [LARGE SCALE GENOMIC DNA]</scope>
    <source>
        <strain evidence="1">J267</strain>
        <tissue evidence="1">Leaf</tissue>
    </source>
</reference>
<dbReference type="Proteomes" id="UP000325577">
    <property type="component" value="Linkage Group LG2"/>
</dbReference>
<gene>
    <name evidence="1" type="ORF">F0562_005848</name>
</gene>
<keyword evidence="2" id="KW-1185">Reference proteome</keyword>
<proteinExistence type="predicted"/>
<sequence length="110" mass="12037">MIAGDGVSLREQHRDVAGKCLGLSGDVRVVRSPFRFKGVHSQERLGVLHVSSRNLVSIKALNRREIGKVWADVKSESYDIADSAPESVRFEDALGDIVLGKDDLDSGVLY</sequence>
<evidence type="ECO:0000313" key="2">
    <source>
        <dbReference type="Proteomes" id="UP000325577"/>
    </source>
</evidence>
<name>A0A5J5ALS6_9ASTE</name>